<comment type="similarity">
    <text evidence="1 3">Belongs to the sulfotransferase 1 family.</text>
</comment>
<dbReference type="InterPro" id="IPR000863">
    <property type="entry name" value="Sulfotransferase_dom"/>
</dbReference>
<evidence type="ECO:0000313" key="6">
    <source>
        <dbReference type="Proteomes" id="UP000324705"/>
    </source>
</evidence>
<feature type="domain" description="Sulfotransferase" evidence="4">
    <location>
        <begin position="172"/>
        <end position="239"/>
    </location>
</feature>
<evidence type="ECO:0000256" key="3">
    <source>
        <dbReference type="RuleBase" id="RU361155"/>
    </source>
</evidence>
<dbReference type="GO" id="GO:0008146">
    <property type="term" value="F:sulfotransferase activity"/>
    <property type="evidence" value="ECO:0007669"/>
    <property type="project" value="InterPro"/>
</dbReference>
<evidence type="ECO:0000256" key="2">
    <source>
        <dbReference type="ARBA" id="ARBA00022679"/>
    </source>
</evidence>
<keyword evidence="2 3" id="KW-0808">Transferase</keyword>
<dbReference type="Gene3D" id="3.40.50.300">
    <property type="entry name" value="P-loop containing nucleotide triphosphate hydrolases"/>
    <property type="match status" value="2"/>
</dbReference>
<protein>
    <recommendedName>
        <fullName evidence="3">Sulfotransferase</fullName>
        <ecNumber evidence="3">2.8.2.-</ecNumber>
    </recommendedName>
</protein>
<gene>
    <name evidence="5" type="ORF">TRITD_6Av1G158510</name>
</gene>
<name>A0A9R0Y2Z8_TRITD</name>
<reference evidence="5 6" key="1">
    <citation type="submission" date="2017-09" db="EMBL/GenBank/DDBJ databases">
        <authorList>
            <consortium name="International Durum Wheat Genome Sequencing Consortium (IDWGSC)"/>
            <person name="Milanesi L."/>
        </authorList>
    </citation>
    <scope>NUCLEOTIDE SEQUENCE [LARGE SCALE GENOMIC DNA]</scope>
    <source>
        <strain evidence="6">cv. Svevo</strain>
    </source>
</reference>
<keyword evidence="6" id="KW-1185">Reference proteome</keyword>
<evidence type="ECO:0000256" key="1">
    <source>
        <dbReference type="ARBA" id="ARBA00005771"/>
    </source>
</evidence>
<proteinExistence type="inferred from homology"/>
<sequence>MATVFPRDAGVSTPEADEAKKIYEEARRVVSTYETVPSGALRDYCRHPGGWHMIMPVMVSSMVAEQHFEARGTDVLLVTMPKCGTTWIKALLYAAARRTDDTSSILRQLASHNSHQLVPFLEAQVYTKDQIPDLSSLPAPRLFASHIPAESLPPSVVASGCKVREQEAGVDRKITEACAMKSMVNQEVNQSGTTEIIEMPMPNGVSFRRGVVGDWTNYLTPEMAGRIDEITKSKFEGTGLMLPKTISEIPKI</sequence>
<dbReference type="EC" id="2.8.2.-" evidence="3"/>
<dbReference type="EMBL" id="LT934121">
    <property type="protein sequence ID" value="VAI47823.1"/>
    <property type="molecule type" value="Genomic_DNA"/>
</dbReference>
<feature type="domain" description="Sulfotransferase" evidence="4">
    <location>
        <begin position="73"/>
        <end position="163"/>
    </location>
</feature>
<dbReference type="InterPro" id="IPR027417">
    <property type="entry name" value="P-loop_NTPase"/>
</dbReference>
<organism evidence="5 6">
    <name type="scientific">Triticum turgidum subsp. durum</name>
    <name type="common">Durum wheat</name>
    <name type="synonym">Triticum durum</name>
    <dbReference type="NCBI Taxonomy" id="4567"/>
    <lineage>
        <taxon>Eukaryota</taxon>
        <taxon>Viridiplantae</taxon>
        <taxon>Streptophyta</taxon>
        <taxon>Embryophyta</taxon>
        <taxon>Tracheophyta</taxon>
        <taxon>Spermatophyta</taxon>
        <taxon>Magnoliopsida</taxon>
        <taxon>Liliopsida</taxon>
        <taxon>Poales</taxon>
        <taxon>Poaceae</taxon>
        <taxon>BOP clade</taxon>
        <taxon>Pooideae</taxon>
        <taxon>Triticodae</taxon>
        <taxon>Triticeae</taxon>
        <taxon>Triticinae</taxon>
        <taxon>Triticum</taxon>
    </lineage>
</organism>
<evidence type="ECO:0000259" key="4">
    <source>
        <dbReference type="Pfam" id="PF00685"/>
    </source>
</evidence>
<dbReference type="PANTHER" id="PTHR11783">
    <property type="entry name" value="SULFOTRANSFERASE SULT"/>
    <property type="match status" value="1"/>
</dbReference>
<dbReference type="Gramene" id="TRITD6Av1G158510.2">
    <property type="protein sequence ID" value="TRITD6Av1G158510.2"/>
    <property type="gene ID" value="TRITD6Av1G158510"/>
</dbReference>
<evidence type="ECO:0000313" key="5">
    <source>
        <dbReference type="EMBL" id="VAI47823.1"/>
    </source>
</evidence>
<dbReference type="SUPFAM" id="SSF52540">
    <property type="entry name" value="P-loop containing nucleoside triphosphate hydrolases"/>
    <property type="match status" value="1"/>
</dbReference>
<dbReference type="Proteomes" id="UP000324705">
    <property type="component" value="Chromosome 6A"/>
</dbReference>
<accession>A0A9R0Y2Z8</accession>
<dbReference type="Pfam" id="PF00685">
    <property type="entry name" value="Sulfotransfer_1"/>
    <property type="match status" value="2"/>
</dbReference>
<dbReference type="AlphaFoldDB" id="A0A9R0Y2Z8"/>